<dbReference type="SUPFAM" id="SSF52058">
    <property type="entry name" value="L domain-like"/>
    <property type="match status" value="1"/>
</dbReference>
<dbReference type="EMBL" id="JAUDCG010000045">
    <property type="protein sequence ID" value="MDM8157803.1"/>
    <property type="molecule type" value="Genomic_DNA"/>
</dbReference>
<feature type="chain" id="PRO_5047217344" evidence="3">
    <location>
        <begin position="29"/>
        <end position="1439"/>
    </location>
</feature>
<evidence type="ECO:0000313" key="5">
    <source>
        <dbReference type="Proteomes" id="UP001529340"/>
    </source>
</evidence>
<protein>
    <submittedName>
        <fullName evidence="4">Leucine-rich repeat domain-containing protein</fullName>
    </submittedName>
</protein>
<feature type="signal peptide" evidence="3">
    <location>
        <begin position="1"/>
        <end position="28"/>
    </location>
</feature>
<keyword evidence="5" id="KW-1185">Reference proteome</keyword>
<evidence type="ECO:0000256" key="3">
    <source>
        <dbReference type="SAM" id="SignalP"/>
    </source>
</evidence>
<reference evidence="5" key="2">
    <citation type="submission" date="2023-06" db="EMBL/GenBank/DDBJ databases">
        <title>Identification and characterization of horizontal gene transfer across gut microbiota members of farm animals based on homology search.</title>
        <authorList>
            <person name="Zeman M."/>
            <person name="Kubasova T."/>
            <person name="Jahodarova E."/>
            <person name="Nykrynova M."/>
            <person name="Rychlik I."/>
        </authorList>
    </citation>
    <scope>NUCLEOTIDE SEQUENCE [LARGE SCALE GENOMIC DNA]</scope>
    <source>
        <strain evidence="5">ET39</strain>
    </source>
</reference>
<sequence length="1439" mass="153319">MKKKTAKKVASTVMTAVMITSQVPMVHAYEEQTPAVNESSTVRALQTRAVGETFTQDAITYTITSAASASRSGKLTVSDGMQAQGDVVIPETIVIDGLNYEVTKIGDRAFAQNAQLTSIDLSNTNLSSSGALGASCFEGCSALTQVLFPDNGSKLSIGRSAFRDCTALTSLTLYDFQVTKNNQPFNGSGIRQITTTSITSLGQNALNGLPDGFTLTCLDSMNVSSLDKSMFGNTTNVTFHVPAAYVDQLTDYFYGDVRVEALQEAVAFLEDGSGSVTGYASLAEAFVAINASSAQGPFTLTVKSGLSTADAYVEYPTTILTKETVIDFQGNSVDLPDTLTLNAPLTIRNVTNFDRQTLCAVDAGTHAFVLENGGSFGFSQISGSDLTFVGKLPGSTPTGEDVVIEGVGADASIHFADIGSSSYYYDLPTIEGFADLQLSNAYLEVSAEQMQGLQAIAMDQAGLRLSGDARIEQLSGNGELRLAEDASLYVTQLAQGTYRMPEVSGQSAPITLPKDSAITITNQNGEAITYAVPAILVSGGDLASASFVDMEEAFAAIAADTQTDAVYTITLQDDIVLPIDQDTLTLPEKKMVIDGDGHQLSAGISTRNYIRVSADLTLQDVTLDMEKTYLQNYGTGVTIEVMGDVSGELEQLADKSEASSEAFNQIIVHAPVDKDVLASINGNGKNKNTKIILEGYGSADAAAKKDAYPVIGSSSDGAKPQQFILRDSYIVADSAFNWGNVQLEGNSGLSITGSMQYATLPDYTVSEGANAVLTVKKFSNGFGCLKVNGAVSGQTIVRISGNQMPKVGDVLVQAPEGRWDSFVLEGVEGMELVRRSNGDYVVSEQTVSDPIAQVDGGIYQAKGFATLEDAIDAINVQVAEGSTETYTITLLDDVQMEETLVLPNTAIVLDGAQHTIREAADGSTIDVTKALAIRNAQLELSDSVIHYAPISGTKDRWIRLEETVSGSLKEILDDSQRGYLDISLYPSVQVERVVGTSRSSGSRLTDLILNGYQDTADLPEIVNMAAVELAGCSLTISGDQSNLGTIRTSEDATVSTLRISGDTTLERLSIGNNDNFALVFAPDAQLQLLENSHWSQYAPIEVTVEGDPQDGTPLIRNLTSEEGNSFILAQGTDTMALYWDAASESLCVSRAPQIAVSADSQGSAGSYRAITLQVSDAQQIDHLLINGERVEIDAAQTIIDENSEYLQEGENTIEAVDASGLRSTFTFTLDRQAPQIQIIESEGSEGIYRTLSLLLSDTDQLDKMILNGQEVSLSSLEYTLTQEHASIQEGVNVLEVFDRAGNRASITFTIDTTAPKLQASIQDDVLTITADEAITIEGEGWQRQSDTVWTYVITQETSIDVLATDPAGNTASLRVQVPSLPTTPQTPQEEEPDKDSPTVEPSDEQDVQTAAAAFASLYGAAGVIAAGMSAWLKKRKNRK</sequence>
<proteinExistence type="predicted"/>
<feature type="transmembrane region" description="Helical" evidence="2">
    <location>
        <begin position="1410"/>
        <end position="1432"/>
    </location>
</feature>
<keyword evidence="2" id="KW-1133">Transmembrane helix</keyword>
<dbReference type="Gene3D" id="3.80.10.10">
    <property type="entry name" value="Ribonuclease Inhibitor"/>
    <property type="match status" value="1"/>
</dbReference>
<keyword evidence="2" id="KW-0472">Membrane</keyword>
<keyword evidence="2" id="KW-0812">Transmembrane</keyword>
<accession>A0ABT7UDV5</accession>
<dbReference type="InterPro" id="IPR032675">
    <property type="entry name" value="LRR_dom_sf"/>
</dbReference>
<dbReference type="InterPro" id="IPR026906">
    <property type="entry name" value="LRR_5"/>
</dbReference>
<dbReference type="Pfam" id="PF13306">
    <property type="entry name" value="LRR_5"/>
    <property type="match status" value="1"/>
</dbReference>
<reference evidence="4 5" key="3">
    <citation type="submission" date="2023-06" db="EMBL/GenBank/DDBJ databases">
        <authorList>
            <person name="Zeman M."/>
            <person name="Kubasova T."/>
            <person name="Jahodarova E."/>
            <person name="Nykrynova M."/>
            <person name="Rychlik I."/>
        </authorList>
    </citation>
    <scope>NUCLEOTIDE SEQUENCE [LARGE SCALE GENOMIC DNA]</scope>
    <source>
        <strain evidence="4 5">ET39</strain>
    </source>
</reference>
<evidence type="ECO:0000256" key="1">
    <source>
        <dbReference type="SAM" id="MobiDB-lite"/>
    </source>
</evidence>
<evidence type="ECO:0000256" key="2">
    <source>
        <dbReference type="SAM" id="Phobius"/>
    </source>
</evidence>
<dbReference type="RefSeq" id="WP_289608246.1">
    <property type="nucleotide sequence ID" value="NZ_JAUDCG010000045.1"/>
</dbReference>
<feature type="region of interest" description="Disordered" evidence="1">
    <location>
        <begin position="1376"/>
        <end position="1408"/>
    </location>
</feature>
<organism evidence="4 5">
    <name type="scientific">Amedibacillus dolichus</name>
    <dbReference type="NCBI Taxonomy" id="31971"/>
    <lineage>
        <taxon>Bacteria</taxon>
        <taxon>Bacillati</taxon>
        <taxon>Bacillota</taxon>
        <taxon>Erysipelotrichia</taxon>
        <taxon>Erysipelotrichales</taxon>
        <taxon>Erysipelotrichaceae</taxon>
        <taxon>Amedibacillus</taxon>
    </lineage>
</organism>
<comment type="caution">
    <text evidence="4">The sequence shown here is derived from an EMBL/GenBank/DDBJ whole genome shotgun (WGS) entry which is preliminary data.</text>
</comment>
<evidence type="ECO:0000313" key="4">
    <source>
        <dbReference type="EMBL" id="MDM8157803.1"/>
    </source>
</evidence>
<gene>
    <name evidence="4" type="ORF">QUV96_09155</name>
</gene>
<dbReference type="Proteomes" id="UP001529340">
    <property type="component" value="Unassembled WGS sequence"/>
</dbReference>
<reference evidence="4 5" key="1">
    <citation type="submission" date="2023-06" db="EMBL/GenBank/DDBJ databases">
        <title>Identification and characterization of horizontal gene transfer across gut microbiota members of farm animals based on homology search.</title>
        <authorList>
            <person name="Schwarzerova J."/>
            <person name="Nykrynova M."/>
            <person name="Jureckova K."/>
            <person name="Cejkova D."/>
            <person name="Rychlik I."/>
        </authorList>
    </citation>
    <scope>NUCLEOTIDE SEQUENCE [LARGE SCALE GENOMIC DNA]</scope>
    <source>
        <strain evidence="4 5">ET39</strain>
    </source>
</reference>
<name>A0ABT7UDV5_9FIRM</name>
<keyword evidence="3" id="KW-0732">Signal</keyword>